<keyword evidence="10" id="KW-1185">Reference proteome</keyword>
<evidence type="ECO:0000313" key="10">
    <source>
        <dbReference type="Proteomes" id="UP000001208"/>
    </source>
</evidence>
<dbReference type="Gene3D" id="3.40.50.10230">
    <property type="entry name" value="Cobalamin biosynthesis CobH/CbiC, precorrin-8X methylmutase"/>
    <property type="match status" value="1"/>
</dbReference>
<dbReference type="Gene3D" id="3.30.950.10">
    <property type="entry name" value="Methyltransferase, Cobalt-precorrin-4 Transmethylase, Domain 2"/>
    <property type="match status" value="1"/>
</dbReference>
<comment type="pathway">
    <text evidence="1">Cofactor biosynthesis; adenosylcobalamin biosynthesis.</text>
</comment>
<dbReference type="GO" id="GO:0008168">
    <property type="term" value="F:methyltransferase activity"/>
    <property type="evidence" value="ECO:0007669"/>
    <property type="project" value="UniProtKB-KW"/>
</dbReference>
<dbReference type="KEGG" id="cts:Ctha_2220"/>
<dbReference type="InterPro" id="IPR014777">
    <property type="entry name" value="4pyrrole_Mease_sub1"/>
</dbReference>
<dbReference type="InterPro" id="IPR035996">
    <property type="entry name" value="4pyrrol_Methylase_sf"/>
</dbReference>
<sequence>MSGKITVVGLGPGHENLLTGEVRHAIENASAIVGYRYYFELIEHLIPADALRISNGMKQETARAEKAFDLAKEGHQVTVISSGDAGIYGMASLILEHAAKNEVTEIEIEVLPGISALQAAAAKFGAPINHDFCVISLSDLLTPWKKIERRIRAAAEADFVTAVFNPKSRERYWQLHRLKEIFLSERDPKAPVGIARQVSRPEETLEVSTLGEFDPETLDMFSLLIIGNSQSFVAGNRIITPRGYFAEEPESSEEALPIGQSIMRKSFQTIYGELQSHDYPTDKLWAMIHTIHTTADFEYEHLFYTSPGAIATWHEKLTAGGAVIVTDVTMALSGLRKAALSKHSVTAMCYLSDPRVPEMAEKHGITRTQAGIRLAVEEHPTALFVIGNAPTALIELVALVRSGKATPTGIVGAPVGFVNVEESKWRLKSLANIPKAIVEGRKGGSSVAATIVNAAFSYADAPAMMPGRDV</sequence>
<dbReference type="InterPro" id="IPR051810">
    <property type="entry name" value="Precorrin_MeTrfase"/>
</dbReference>
<dbReference type="InterPro" id="IPR014422">
    <property type="entry name" value="Cbl_synth_bifunc_CbiH/CbiC"/>
</dbReference>
<keyword evidence="6" id="KW-0413">Isomerase</keyword>
<keyword evidence="4 9" id="KW-0808">Transferase</keyword>
<dbReference type="SUPFAM" id="SSF63965">
    <property type="entry name" value="Precorrin-8X methylmutase CbiC/CobH"/>
    <property type="match status" value="1"/>
</dbReference>
<dbReference type="GO" id="GO:0016993">
    <property type="term" value="F:precorrin-8X methylmutase activity"/>
    <property type="evidence" value="ECO:0007669"/>
    <property type="project" value="InterPro"/>
</dbReference>
<evidence type="ECO:0000256" key="1">
    <source>
        <dbReference type="ARBA" id="ARBA00004953"/>
    </source>
</evidence>
<reference evidence="9 10" key="1">
    <citation type="submission" date="2008-06" db="EMBL/GenBank/DDBJ databases">
        <title>Complete sequence of Chloroherpeton thalassium ATCC 35110.</title>
        <authorList>
            <consortium name="US DOE Joint Genome Institute"/>
            <person name="Lucas S."/>
            <person name="Copeland A."/>
            <person name="Lapidus A."/>
            <person name="Glavina del Rio T."/>
            <person name="Dalin E."/>
            <person name="Tice H."/>
            <person name="Bruce D."/>
            <person name="Goodwin L."/>
            <person name="Pitluck S."/>
            <person name="Schmutz J."/>
            <person name="Larimer F."/>
            <person name="Land M."/>
            <person name="Hauser L."/>
            <person name="Kyrpides N."/>
            <person name="Mikhailova N."/>
            <person name="Liu Z."/>
            <person name="Li T."/>
            <person name="Zhao F."/>
            <person name="Overmann J."/>
            <person name="Bryant D.A."/>
            <person name="Richardson P."/>
        </authorList>
    </citation>
    <scope>NUCLEOTIDE SEQUENCE [LARGE SCALE GENOMIC DNA]</scope>
    <source>
        <strain evidence="10">ATCC 35110 / GB-78</strain>
    </source>
</reference>
<dbReference type="HOGENOM" id="CLU_573257_0_0_10"/>
<dbReference type="PANTHER" id="PTHR47036:SF1">
    <property type="entry name" value="COBALT-FACTOR III C(17)-METHYLTRANSFERASE-RELATED"/>
    <property type="match status" value="1"/>
</dbReference>
<dbReference type="PANTHER" id="PTHR47036">
    <property type="entry name" value="COBALT-FACTOR III C(17)-METHYLTRANSFERASE-RELATED"/>
    <property type="match status" value="1"/>
</dbReference>
<dbReference type="NCBIfam" id="TIGR01466">
    <property type="entry name" value="cobJ_cbiH"/>
    <property type="match status" value="1"/>
</dbReference>
<proteinExistence type="predicted"/>
<evidence type="ECO:0000256" key="6">
    <source>
        <dbReference type="ARBA" id="ARBA00023235"/>
    </source>
</evidence>
<evidence type="ECO:0000256" key="4">
    <source>
        <dbReference type="ARBA" id="ARBA00022679"/>
    </source>
</evidence>
<keyword evidence="3 9" id="KW-0489">Methyltransferase</keyword>
<name>B3QW17_CHLT3</name>
<dbReference type="STRING" id="517418.Ctha_2220"/>
<dbReference type="InterPro" id="IPR000878">
    <property type="entry name" value="4pyrrol_Mease"/>
</dbReference>
<protein>
    <submittedName>
        <fullName evidence="9">Precorrin-3B C17-methyltransferase</fullName>
    </submittedName>
</protein>
<dbReference type="PIRSF" id="PIRSF004874">
    <property type="entry name" value="Prcrn_mtase_isom"/>
    <property type="match status" value="1"/>
</dbReference>
<dbReference type="eggNOG" id="COG2082">
    <property type="taxonomic scope" value="Bacteria"/>
</dbReference>
<evidence type="ECO:0000256" key="5">
    <source>
        <dbReference type="ARBA" id="ARBA00022691"/>
    </source>
</evidence>
<dbReference type="Pfam" id="PF00590">
    <property type="entry name" value="TP_methylase"/>
    <property type="match status" value="1"/>
</dbReference>
<dbReference type="Proteomes" id="UP000001208">
    <property type="component" value="Chromosome"/>
</dbReference>
<evidence type="ECO:0000259" key="8">
    <source>
        <dbReference type="Pfam" id="PF02570"/>
    </source>
</evidence>
<dbReference type="CDD" id="cd11646">
    <property type="entry name" value="Precorrin_3B_C17_MT"/>
    <property type="match status" value="1"/>
</dbReference>
<dbReference type="eggNOG" id="COG1010">
    <property type="taxonomic scope" value="Bacteria"/>
</dbReference>
<feature type="domain" description="Cobalamin biosynthesis precorrin-8X methylmutase CobH/CbiC" evidence="8">
    <location>
        <begin position="262"/>
        <end position="456"/>
    </location>
</feature>
<dbReference type="RefSeq" id="WP_012500754.1">
    <property type="nucleotide sequence ID" value="NC_011026.1"/>
</dbReference>
<evidence type="ECO:0000313" key="9">
    <source>
        <dbReference type="EMBL" id="ACF14671.1"/>
    </source>
</evidence>
<organism evidence="9 10">
    <name type="scientific">Chloroherpeton thalassium (strain ATCC 35110 / GB-78)</name>
    <dbReference type="NCBI Taxonomy" id="517418"/>
    <lineage>
        <taxon>Bacteria</taxon>
        <taxon>Pseudomonadati</taxon>
        <taxon>Chlorobiota</taxon>
        <taxon>Chlorobiia</taxon>
        <taxon>Chlorobiales</taxon>
        <taxon>Chloroherpetonaceae</taxon>
        <taxon>Chloroherpeton</taxon>
    </lineage>
</organism>
<evidence type="ECO:0000256" key="3">
    <source>
        <dbReference type="ARBA" id="ARBA00022603"/>
    </source>
</evidence>
<dbReference type="InterPro" id="IPR003722">
    <property type="entry name" value="Cbl_synth_CobH/CbiC"/>
</dbReference>
<accession>B3QW17</accession>
<dbReference type="Gene3D" id="3.40.1010.10">
    <property type="entry name" value="Cobalt-precorrin-4 Transmethylase, Domain 1"/>
    <property type="match status" value="1"/>
</dbReference>
<dbReference type="UniPathway" id="UPA00148"/>
<dbReference type="Pfam" id="PF02570">
    <property type="entry name" value="CbiC"/>
    <property type="match status" value="1"/>
</dbReference>
<dbReference type="GO" id="GO:0032259">
    <property type="term" value="P:methylation"/>
    <property type="evidence" value="ECO:0007669"/>
    <property type="project" value="UniProtKB-KW"/>
</dbReference>
<evidence type="ECO:0000259" key="7">
    <source>
        <dbReference type="Pfam" id="PF00590"/>
    </source>
</evidence>
<dbReference type="SUPFAM" id="SSF53790">
    <property type="entry name" value="Tetrapyrrole methylase"/>
    <property type="match status" value="1"/>
</dbReference>
<dbReference type="OrthoDB" id="9772960at2"/>
<feature type="domain" description="Tetrapyrrole methylase" evidence="7">
    <location>
        <begin position="4"/>
        <end position="213"/>
    </location>
</feature>
<dbReference type="InterPro" id="IPR036588">
    <property type="entry name" value="CobH/CbiC_sf"/>
</dbReference>
<keyword evidence="5" id="KW-0949">S-adenosyl-L-methionine</keyword>
<dbReference type="EMBL" id="CP001100">
    <property type="protein sequence ID" value="ACF14671.1"/>
    <property type="molecule type" value="Genomic_DNA"/>
</dbReference>
<dbReference type="InterPro" id="IPR014776">
    <property type="entry name" value="4pyrrole_Mease_sub2"/>
</dbReference>
<keyword evidence="2" id="KW-0169">Cobalamin biosynthesis</keyword>
<dbReference type="AlphaFoldDB" id="B3QW17"/>
<gene>
    <name evidence="9" type="ordered locus">Ctha_2220</name>
</gene>
<dbReference type="InterPro" id="IPR006363">
    <property type="entry name" value="Cbl_synth_CobJ/CibH_dom"/>
</dbReference>
<evidence type="ECO:0000256" key="2">
    <source>
        <dbReference type="ARBA" id="ARBA00022573"/>
    </source>
</evidence>
<dbReference type="GO" id="GO:0009236">
    <property type="term" value="P:cobalamin biosynthetic process"/>
    <property type="evidence" value="ECO:0007669"/>
    <property type="project" value="UniProtKB-UniPathway"/>
</dbReference>